<gene>
    <name evidence="2" type="ORF">AQUCO_01500254v1</name>
</gene>
<dbReference type="Gene3D" id="3.40.50.1820">
    <property type="entry name" value="alpha/beta hydrolase"/>
    <property type="match status" value="1"/>
</dbReference>
<dbReference type="OrthoDB" id="273452at2759"/>
<feature type="domain" description="DUF676" evidence="1">
    <location>
        <begin position="63"/>
        <end position="289"/>
    </location>
</feature>
<protein>
    <recommendedName>
        <fullName evidence="1">DUF676 domain-containing protein</fullName>
    </recommendedName>
</protein>
<dbReference type="Pfam" id="PF05057">
    <property type="entry name" value="DUF676"/>
    <property type="match status" value="1"/>
</dbReference>
<sequence>MEEFKKKEELTDQNKSTRRRRKYIPEFGCLRLKEEKTADGASNLEMMCCDQTSNGGHDRCTVPTHLVVMVNGIIGSAGNWKFAAKQFLTRYPQDVLVHCSKRNYSVLTLDGVDVMGERLAEEVISIIKQRPELQKISFVGHSLGGLIARYAVGKLYGQSIVRDLDKMNEDCTPEGPLCEGGKSKGKIAGLEPMNFITFATPHLGVRGHKQVPLFGSFHILEKAARHTSWMLRRTGKHLFLTDNENGKPPLLLQMVNDSEDLKFLSALHSFRRCVTYANARFDFIVGWRTSSIRRQNELPKLKHQPTSKNDRYPHVVNVESPSIARFEQEVLIEGNTKELKTSDMEELMIRGLTRVSWERIDVNFRGSTQRFLAHSTIQVKTYSINSDGADVILHLIDNFVL</sequence>
<dbReference type="InterPro" id="IPR007751">
    <property type="entry name" value="DUF676_lipase-like"/>
</dbReference>
<dbReference type="EMBL" id="KZ305032">
    <property type="protein sequence ID" value="PIA46580.1"/>
    <property type="molecule type" value="Genomic_DNA"/>
</dbReference>
<dbReference type="InterPro" id="IPR044294">
    <property type="entry name" value="Lipase-like"/>
</dbReference>
<proteinExistence type="predicted"/>
<evidence type="ECO:0000259" key="1">
    <source>
        <dbReference type="Pfam" id="PF05057"/>
    </source>
</evidence>
<evidence type="ECO:0000313" key="3">
    <source>
        <dbReference type="Proteomes" id="UP000230069"/>
    </source>
</evidence>
<name>A0A2G5DST8_AQUCA</name>
<evidence type="ECO:0000313" key="2">
    <source>
        <dbReference type="EMBL" id="PIA46580.1"/>
    </source>
</evidence>
<dbReference type="InParanoid" id="A0A2G5DST8"/>
<dbReference type="InterPro" id="IPR029058">
    <property type="entry name" value="AB_hydrolase_fold"/>
</dbReference>
<dbReference type="Proteomes" id="UP000230069">
    <property type="component" value="Unassembled WGS sequence"/>
</dbReference>
<reference evidence="2 3" key="1">
    <citation type="submission" date="2017-09" db="EMBL/GenBank/DDBJ databases">
        <title>WGS assembly of Aquilegia coerulea Goldsmith.</title>
        <authorList>
            <person name="Hodges S."/>
            <person name="Kramer E."/>
            <person name="Nordborg M."/>
            <person name="Tomkins J."/>
            <person name="Borevitz J."/>
            <person name="Derieg N."/>
            <person name="Yan J."/>
            <person name="Mihaltcheva S."/>
            <person name="Hayes R.D."/>
            <person name="Rokhsar D."/>
        </authorList>
    </citation>
    <scope>NUCLEOTIDE SEQUENCE [LARGE SCALE GENOMIC DNA]</scope>
    <source>
        <strain evidence="3">cv. Goldsmith</strain>
    </source>
</reference>
<dbReference type="SUPFAM" id="SSF53474">
    <property type="entry name" value="alpha/beta-Hydrolases"/>
    <property type="match status" value="1"/>
</dbReference>
<dbReference type="AlphaFoldDB" id="A0A2G5DST8"/>
<dbReference type="PANTHER" id="PTHR12482:SF41">
    <property type="entry name" value="ALPHA_BETA-HYDROLASES SUPERFAMILY PROTEIN"/>
    <property type="match status" value="1"/>
</dbReference>
<keyword evidence="3" id="KW-1185">Reference proteome</keyword>
<accession>A0A2G5DST8</accession>
<dbReference type="PANTHER" id="PTHR12482">
    <property type="entry name" value="LIPASE ROG1-RELATED-RELATED"/>
    <property type="match status" value="1"/>
</dbReference>
<organism evidence="2 3">
    <name type="scientific">Aquilegia coerulea</name>
    <name type="common">Rocky mountain columbine</name>
    <dbReference type="NCBI Taxonomy" id="218851"/>
    <lineage>
        <taxon>Eukaryota</taxon>
        <taxon>Viridiplantae</taxon>
        <taxon>Streptophyta</taxon>
        <taxon>Embryophyta</taxon>
        <taxon>Tracheophyta</taxon>
        <taxon>Spermatophyta</taxon>
        <taxon>Magnoliopsida</taxon>
        <taxon>Ranunculales</taxon>
        <taxon>Ranunculaceae</taxon>
        <taxon>Thalictroideae</taxon>
        <taxon>Aquilegia</taxon>
    </lineage>
</organism>